<feature type="transmembrane region" description="Helical" evidence="6">
    <location>
        <begin position="43"/>
        <end position="63"/>
    </location>
</feature>
<dbReference type="InterPro" id="IPR044878">
    <property type="entry name" value="UbiA_sf"/>
</dbReference>
<dbReference type="KEGG" id="ttz:FHG85_09270"/>
<dbReference type="GO" id="GO:0016020">
    <property type="term" value="C:membrane"/>
    <property type="evidence" value="ECO:0007669"/>
    <property type="project" value="UniProtKB-SubCell"/>
</dbReference>
<dbReference type="Gene3D" id="1.10.357.140">
    <property type="entry name" value="UbiA prenyltransferase"/>
    <property type="match status" value="1"/>
</dbReference>
<evidence type="ECO:0000256" key="5">
    <source>
        <dbReference type="ARBA" id="ARBA00023136"/>
    </source>
</evidence>
<dbReference type="AlphaFoldDB" id="A0A7D4CHC1"/>
<feature type="transmembrane region" description="Helical" evidence="6">
    <location>
        <begin position="117"/>
        <end position="133"/>
    </location>
</feature>
<name>A0A7D4CHC1_9BACT</name>
<dbReference type="RefSeq" id="WP_173075174.1">
    <property type="nucleotide sequence ID" value="NZ_CP041345.1"/>
</dbReference>
<keyword evidence="5 6" id="KW-0472">Membrane</keyword>
<reference evidence="7 8" key="1">
    <citation type="submission" date="2019-07" db="EMBL/GenBank/DDBJ databases">
        <title>Thalassofilum flectens gen. nov., sp. nov., a novel moderate thermophilic anaerobe from a shallow sea hot spring in Kunashir Island (Russia), representing a new family in the order Bacteroidales, and proposal of Thalassofilacea fam. nov.</title>
        <authorList>
            <person name="Kochetkova T.V."/>
            <person name="Podosokorskaya O.A."/>
            <person name="Novikov A."/>
            <person name="Elcheninov A.G."/>
            <person name="Toshchakov S.V."/>
            <person name="Kublanov I.V."/>
        </authorList>
    </citation>
    <scope>NUCLEOTIDE SEQUENCE [LARGE SCALE GENOMIC DNA]</scope>
    <source>
        <strain evidence="7 8">38-H</strain>
    </source>
</reference>
<organism evidence="7 8">
    <name type="scientific">Tenuifilum thalassicum</name>
    <dbReference type="NCBI Taxonomy" id="2590900"/>
    <lineage>
        <taxon>Bacteria</taxon>
        <taxon>Pseudomonadati</taxon>
        <taxon>Bacteroidota</taxon>
        <taxon>Bacteroidia</taxon>
        <taxon>Bacteroidales</taxon>
        <taxon>Tenuifilaceae</taxon>
        <taxon>Tenuifilum</taxon>
    </lineage>
</organism>
<keyword evidence="2" id="KW-1003">Cell membrane</keyword>
<feature type="transmembrane region" description="Helical" evidence="6">
    <location>
        <begin position="266"/>
        <end position="286"/>
    </location>
</feature>
<dbReference type="GO" id="GO:0016765">
    <property type="term" value="F:transferase activity, transferring alkyl or aryl (other than methyl) groups"/>
    <property type="evidence" value="ECO:0007669"/>
    <property type="project" value="InterPro"/>
</dbReference>
<comment type="subcellular location">
    <subcellularLocation>
        <location evidence="1">Membrane</location>
        <topology evidence="1">Multi-pass membrane protein</topology>
    </subcellularLocation>
</comment>
<feature type="transmembrane region" description="Helical" evidence="6">
    <location>
        <begin position="92"/>
        <end position="111"/>
    </location>
</feature>
<evidence type="ECO:0000256" key="4">
    <source>
        <dbReference type="ARBA" id="ARBA00022989"/>
    </source>
</evidence>
<gene>
    <name evidence="7" type="ORF">FHG85_09270</name>
</gene>
<dbReference type="CDD" id="cd13961">
    <property type="entry name" value="PT_UbiA_DGGGPS"/>
    <property type="match status" value="1"/>
</dbReference>
<feature type="transmembrane region" description="Helical" evidence="6">
    <location>
        <begin position="173"/>
        <end position="197"/>
    </location>
</feature>
<evidence type="ECO:0000256" key="6">
    <source>
        <dbReference type="SAM" id="Phobius"/>
    </source>
</evidence>
<evidence type="ECO:0000256" key="3">
    <source>
        <dbReference type="ARBA" id="ARBA00022692"/>
    </source>
</evidence>
<keyword evidence="4 6" id="KW-1133">Transmembrane helix</keyword>
<feature type="transmembrane region" description="Helical" evidence="6">
    <location>
        <begin position="140"/>
        <end position="161"/>
    </location>
</feature>
<feature type="transmembrane region" description="Helical" evidence="6">
    <location>
        <begin position="12"/>
        <end position="31"/>
    </location>
</feature>
<dbReference type="InterPro" id="IPR000537">
    <property type="entry name" value="UbiA_prenyltransferase"/>
</dbReference>
<dbReference type="PANTHER" id="PTHR42723">
    <property type="entry name" value="CHLOROPHYLL SYNTHASE"/>
    <property type="match status" value="1"/>
</dbReference>
<keyword evidence="3 6" id="KW-0812">Transmembrane</keyword>
<keyword evidence="8" id="KW-1185">Reference proteome</keyword>
<evidence type="ECO:0000313" key="7">
    <source>
        <dbReference type="EMBL" id="QKG80446.1"/>
    </source>
</evidence>
<dbReference type="Proteomes" id="UP000500961">
    <property type="component" value="Chromosome"/>
</dbReference>
<dbReference type="InterPro" id="IPR050475">
    <property type="entry name" value="Prenyltransferase_related"/>
</dbReference>
<evidence type="ECO:0000313" key="8">
    <source>
        <dbReference type="Proteomes" id="UP000500961"/>
    </source>
</evidence>
<feature type="transmembrane region" description="Helical" evidence="6">
    <location>
        <begin position="232"/>
        <end position="254"/>
    </location>
</feature>
<dbReference type="EMBL" id="CP041345">
    <property type="protein sequence ID" value="QKG80446.1"/>
    <property type="molecule type" value="Genomic_DNA"/>
</dbReference>
<evidence type="ECO:0000256" key="2">
    <source>
        <dbReference type="ARBA" id="ARBA00022475"/>
    </source>
</evidence>
<proteinExistence type="predicted"/>
<feature type="transmembrane region" description="Helical" evidence="6">
    <location>
        <begin position="298"/>
        <end position="318"/>
    </location>
</feature>
<dbReference type="Pfam" id="PF01040">
    <property type="entry name" value="UbiA"/>
    <property type="match status" value="1"/>
</dbReference>
<sequence>MYKYLRLIRVKNLLIVAATMVLIRYMIIQTLLNGYGLELQLPLWWFVELVAATVLITAGGYVINDYFDTKADLINRPETVVVGKTITRRGAIAFHLALTITGIALGTIVSFKVGRPIFSLLFFLTSGILWFYSTIYKRQLLIGNLVVAILTGTVPLIPLIFELPMLGTYRDIIFIYQLNLRVILYWVGGFAFFGFLLTLAREIIKDIEDFEGDTTLGRDTIPVHYGVKKAKLIVASILAITLVALVILFSAYLFKISKTGFDYISLVYMVVLVALPIFVLIFSVLLASTKSEYHRASLICKLIMLSGVLYTLVFAYIVN</sequence>
<dbReference type="PANTHER" id="PTHR42723:SF1">
    <property type="entry name" value="CHLOROPHYLL SYNTHASE, CHLOROPLASTIC"/>
    <property type="match status" value="1"/>
</dbReference>
<accession>A0A7D4CHC1</accession>
<evidence type="ECO:0008006" key="9">
    <source>
        <dbReference type="Google" id="ProtNLM"/>
    </source>
</evidence>
<protein>
    <recommendedName>
        <fullName evidence="9">Prenyltransferase</fullName>
    </recommendedName>
</protein>
<evidence type="ECO:0000256" key="1">
    <source>
        <dbReference type="ARBA" id="ARBA00004141"/>
    </source>
</evidence>